<dbReference type="CDD" id="cd06583">
    <property type="entry name" value="PGRP"/>
    <property type="match status" value="1"/>
</dbReference>
<dbReference type="NCBIfam" id="NF008758">
    <property type="entry name" value="PRK11789.1"/>
    <property type="match status" value="1"/>
</dbReference>
<comment type="cofactor">
    <cofactor evidence="2">
        <name>Zn(2+)</name>
        <dbReference type="ChEBI" id="CHEBI:29105"/>
    </cofactor>
</comment>
<evidence type="ECO:0000256" key="11">
    <source>
        <dbReference type="ARBA" id="ARBA00039257"/>
    </source>
</evidence>
<dbReference type="PANTHER" id="PTHR30417:SF4">
    <property type="entry name" value="1,6-ANHYDRO-N-ACETYLMURAMYL-L-ALANINE AMIDASE AMPD"/>
    <property type="match status" value="1"/>
</dbReference>
<dbReference type="SMART" id="SM00644">
    <property type="entry name" value="Ami_2"/>
    <property type="match status" value="1"/>
</dbReference>
<evidence type="ECO:0000259" key="13">
    <source>
        <dbReference type="SMART" id="SM00644"/>
    </source>
</evidence>
<dbReference type="Pfam" id="PF01510">
    <property type="entry name" value="Amidase_2"/>
    <property type="match status" value="1"/>
</dbReference>
<keyword evidence="15" id="KW-1185">Reference proteome</keyword>
<evidence type="ECO:0000313" key="14">
    <source>
        <dbReference type="EMBL" id="SER18017.1"/>
    </source>
</evidence>
<dbReference type="Proteomes" id="UP000198749">
    <property type="component" value="Unassembled WGS sequence"/>
</dbReference>
<reference evidence="15" key="1">
    <citation type="submission" date="2016-10" db="EMBL/GenBank/DDBJ databases">
        <authorList>
            <person name="Varghese N."/>
            <person name="Submissions S."/>
        </authorList>
    </citation>
    <scope>NUCLEOTIDE SEQUENCE [LARGE SCALE GENOMIC DNA]</scope>
    <source>
        <strain evidence="15">DSM 18887</strain>
    </source>
</reference>
<dbReference type="GO" id="GO:0009253">
    <property type="term" value="P:peptidoglycan catabolic process"/>
    <property type="evidence" value="ECO:0007669"/>
    <property type="project" value="InterPro"/>
</dbReference>
<dbReference type="EC" id="3.5.1.28" evidence="5"/>
<dbReference type="GO" id="GO:0008745">
    <property type="term" value="F:N-acetylmuramoyl-L-alanine amidase activity"/>
    <property type="evidence" value="ECO:0007669"/>
    <property type="project" value="UniProtKB-EC"/>
</dbReference>
<dbReference type="GO" id="GO:0046872">
    <property type="term" value="F:metal ion binding"/>
    <property type="evidence" value="ECO:0007669"/>
    <property type="project" value="UniProtKB-KW"/>
</dbReference>
<evidence type="ECO:0000256" key="8">
    <source>
        <dbReference type="ARBA" id="ARBA00022801"/>
    </source>
</evidence>
<dbReference type="PANTHER" id="PTHR30417">
    <property type="entry name" value="N-ACETYLMURAMOYL-L-ALANINE AMIDASE AMID"/>
    <property type="match status" value="1"/>
</dbReference>
<protein>
    <recommendedName>
        <fullName evidence="11">1,6-anhydro-N-acetylmuramyl-L-alanine amidase AmpD</fullName>
        <ecNumber evidence="5">3.5.1.28</ecNumber>
    </recommendedName>
    <alternativeName>
        <fullName evidence="12">N-acetylmuramoyl-L-alanine amidase</fullName>
    </alternativeName>
</protein>
<dbReference type="GO" id="GO:0009254">
    <property type="term" value="P:peptidoglycan turnover"/>
    <property type="evidence" value="ECO:0007669"/>
    <property type="project" value="TreeGrafter"/>
</dbReference>
<gene>
    <name evidence="14" type="ORF">SAMN03080615_04231</name>
</gene>
<keyword evidence="8" id="KW-0378">Hydrolase</keyword>
<evidence type="ECO:0000256" key="2">
    <source>
        <dbReference type="ARBA" id="ARBA00001947"/>
    </source>
</evidence>
<evidence type="ECO:0000256" key="7">
    <source>
        <dbReference type="ARBA" id="ARBA00022723"/>
    </source>
</evidence>
<comment type="subcellular location">
    <subcellularLocation>
        <location evidence="3">Cytoplasm</location>
    </subcellularLocation>
</comment>
<comment type="catalytic activity">
    <reaction evidence="1">
        <text>Hydrolyzes the link between N-acetylmuramoyl residues and L-amino acid residues in certain cell-wall glycopeptides.</text>
        <dbReference type="EC" id="3.5.1.28"/>
    </reaction>
</comment>
<name>A0A1H9M3F1_9GAMM</name>
<evidence type="ECO:0000256" key="1">
    <source>
        <dbReference type="ARBA" id="ARBA00001561"/>
    </source>
</evidence>
<evidence type="ECO:0000256" key="4">
    <source>
        <dbReference type="ARBA" id="ARBA00007553"/>
    </source>
</evidence>
<dbReference type="GO" id="GO:0071555">
    <property type="term" value="P:cell wall organization"/>
    <property type="evidence" value="ECO:0007669"/>
    <property type="project" value="UniProtKB-KW"/>
</dbReference>
<evidence type="ECO:0000313" key="15">
    <source>
        <dbReference type="Proteomes" id="UP000198749"/>
    </source>
</evidence>
<organism evidence="14 15">
    <name type="scientific">Amphritea atlantica</name>
    <dbReference type="NCBI Taxonomy" id="355243"/>
    <lineage>
        <taxon>Bacteria</taxon>
        <taxon>Pseudomonadati</taxon>
        <taxon>Pseudomonadota</taxon>
        <taxon>Gammaproteobacteria</taxon>
        <taxon>Oceanospirillales</taxon>
        <taxon>Oceanospirillaceae</taxon>
        <taxon>Amphritea</taxon>
    </lineage>
</organism>
<evidence type="ECO:0000256" key="9">
    <source>
        <dbReference type="ARBA" id="ARBA00022833"/>
    </source>
</evidence>
<proteinExistence type="inferred from homology"/>
<evidence type="ECO:0000256" key="3">
    <source>
        <dbReference type="ARBA" id="ARBA00004496"/>
    </source>
</evidence>
<accession>A0A1H9M3F1</accession>
<keyword evidence="10" id="KW-0961">Cell wall biogenesis/degradation</keyword>
<sequence>MTQFNEIYTIKEGWLSGAERCPSPNFNQRPDSMQPRLLVIHNISLPPMKFGGGYIRDFFLNRLDSSADPYFETISALQVSAHLLIERNGRMVQFVGFDQRAWHAGQSNYDGCDNCNDFSIGIELEGADHIPYTDAQYRQLARVTAALISYYPEMGTEHITGHSDIAPQRKTDPGPAFNRNYFYRLLTQEIHG</sequence>
<keyword evidence="7" id="KW-0479">Metal-binding</keyword>
<evidence type="ECO:0000256" key="6">
    <source>
        <dbReference type="ARBA" id="ARBA00022490"/>
    </source>
</evidence>
<dbReference type="SUPFAM" id="SSF55846">
    <property type="entry name" value="N-acetylmuramoyl-L-alanine amidase-like"/>
    <property type="match status" value="1"/>
</dbReference>
<evidence type="ECO:0000256" key="5">
    <source>
        <dbReference type="ARBA" id="ARBA00011901"/>
    </source>
</evidence>
<keyword evidence="6" id="KW-0963">Cytoplasm</keyword>
<dbReference type="AlphaFoldDB" id="A0A1H9M3F1"/>
<evidence type="ECO:0000256" key="10">
    <source>
        <dbReference type="ARBA" id="ARBA00023316"/>
    </source>
</evidence>
<evidence type="ECO:0000256" key="12">
    <source>
        <dbReference type="ARBA" id="ARBA00042615"/>
    </source>
</evidence>
<dbReference type="InterPro" id="IPR051206">
    <property type="entry name" value="NAMLAA_amidase_2"/>
</dbReference>
<dbReference type="InterPro" id="IPR002502">
    <property type="entry name" value="Amidase_domain"/>
</dbReference>
<dbReference type="InterPro" id="IPR036505">
    <property type="entry name" value="Amidase/PGRP_sf"/>
</dbReference>
<dbReference type="RefSeq" id="WP_091362105.1">
    <property type="nucleotide sequence ID" value="NZ_AP025284.1"/>
</dbReference>
<feature type="domain" description="N-acetylmuramoyl-L-alanine amidase" evidence="13">
    <location>
        <begin position="23"/>
        <end position="174"/>
    </location>
</feature>
<dbReference type="STRING" id="355243.SAMN03080615_04231"/>
<keyword evidence="9" id="KW-0862">Zinc</keyword>
<dbReference type="EMBL" id="FOGB01000021">
    <property type="protein sequence ID" value="SER18017.1"/>
    <property type="molecule type" value="Genomic_DNA"/>
</dbReference>
<comment type="similarity">
    <text evidence="4">Belongs to the N-acetylmuramoyl-L-alanine amidase 2 family.</text>
</comment>
<dbReference type="GO" id="GO:0005737">
    <property type="term" value="C:cytoplasm"/>
    <property type="evidence" value="ECO:0007669"/>
    <property type="project" value="UniProtKB-SubCell"/>
</dbReference>
<dbReference type="Gene3D" id="3.40.80.10">
    <property type="entry name" value="Peptidoglycan recognition protein-like"/>
    <property type="match status" value="1"/>
</dbReference>
<dbReference type="OrthoDB" id="9794842at2"/>